<dbReference type="KEGG" id="capn:CBG49_08405"/>
<gene>
    <name evidence="2" type="ORF">CBG49_08405</name>
</gene>
<protein>
    <recommendedName>
        <fullName evidence="4">Secreted protein</fullName>
    </recommendedName>
</protein>
<feature type="chain" id="PRO_5012170381" description="Secreted protein" evidence="1">
    <location>
        <begin position="23"/>
        <end position="154"/>
    </location>
</feature>
<sequence length="154" mass="17222">MKRKFINILLSALILFSNSGWAISFHYCQDHLSSVSLEYITSSVDEEVSDCADMDSCCASEDDDSDESKTESSHKKCCDDTAISSSISDSTSVVKALELQLQPFVVSSLVFPTLEVVSIPQTVKKAITRDFFSQLNAPPLYELYCQRMFYSDKK</sequence>
<keyword evidence="3" id="KW-1185">Reference proteome</keyword>
<evidence type="ECO:0000313" key="3">
    <source>
        <dbReference type="Proteomes" id="UP000197007"/>
    </source>
</evidence>
<dbReference type="Proteomes" id="UP000197007">
    <property type="component" value="Chromosome"/>
</dbReference>
<dbReference type="AlphaFoldDB" id="A0A1Z4BP90"/>
<dbReference type="EMBL" id="CP022022">
    <property type="protein sequence ID" value="ASF43095.1"/>
    <property type="molecule type" value="Genomic_DNA"/>
</dbReference>
<dbReference type="RefSeq" id="WP_088594147.1">
    <property type="nucleotide sequence ID" value="NZ_CP022022.1"/>
</dbReference>
<name>A0A1Z4BP90_9FLAO</name>
<dbReference type="Pfam" id="PF26622">
    <property type="entry name" value="DUF8199"/>
    <property type="match status" value="1"/>
</dbReference>
<keyword evidence="1" id="KW-0732">Signal</keyword>
<dbReference type="InterPro" id="IPR058060">
    <property type="entry name" value="HYC_CC_PP"/>
</dbReference>
<proteinExistence type="predicted"/>
<evidence type="ECO:0000313" key="2">
    <source>
        <dbReference type="EMBL" id="ASF43095.1"/>
    </source>
</evidence>
<dbReference type="InterPro" id="IPR058512">
    <property type="entry name" value="DUF8199"/>
</dbReference>
<evidence type="ECO:0008006" key="4">
    <source>
        <dbReference type="Google" id="ProtNLM"/>
    </source>
</evidence>
<evidence type="ECO:0000256" key="1">
    <source>
        <dbReference type="SAM" id="SignalP"/>
    </source>
</evidence>
<dbReference type="NCBIfam" id="NF047658">
    <property type="entry name" value="HYC_CC_PP"/>
    <property type="match status" value="1"/>
</dbReference>
<feature type="signal peptide" evidence="1">
    <location>
        <begin position="1"/>
        <end position="22"/>
    </location>
</feature>
<accession>A0A1Z4BP90</accession>
<organism evidence="2 3">
    <name type="scientific">Capnocytophaga endodontalis</name>
    <dbReference type="NCBI Taxonomy" id="2708117"/>
    <lineage>
        <taxon>Bacteria</taxon>
        <taxon>Pseudomonadati</taxon>
        <taxon>Bacteroidota</taxon>
        <taxon>Flavobacteriia</taxon>
        <taxon>Flavobacteriales</taxon>
        <taxon>Flavobacteriaceae</taxon>
        <taxon>Capnocytophaga</taxon>
    </lineage>
</organism>
<reference evidence="3" key="1">
    <citation type="submission" date="2017-06" db="EMBL/GenBank/DDBJ databases">
        <title>Complete genome sequence of Capnocytophaga sp. KCOM 1579 (=ChDC OS43) isolated from a human refractory periapical abscess lesion.</title>
        <authorList>
            <person name="Kook J.-K."/>
            <person name="Park S.-N."/>
            <person name="Lim Y.K."/>
            <person name="Roh H."/>
        </authorList>
    </citation>
    <scope>NUCLEOTIDE SEQUENCE [LARGE SCALE GENOMIC DNA]</scope>
    <source>
        <strain evidence="3">ChDC OS43</strain>
    </source>
</reference>